<feature type="compositionally biased region" description="Basic and acidic residues" evidence="1">
    <location>
        <begin position="1"/>
        <end position="10"/>
    </location>
</feature>
<name>A0A0A8ZHE9_ARUDO</name>
<accession>A0A0A8ZHE9</accession>
<evidence type="ECO:0000313" key="2">
    <source>
        <dbReference type="EMBL" id="JAD36130.1"/>
    </source>
</evidence>
<reference evidence="2" key="1">
    <citation type="submission" date="2014-09" db="EMBL/GenBank/DDBJ databases">
        <authorList>
            <person name="Magalhaes I.L.F."/>
            <person name="Oliveira U."/>
            <person name="Santos F.R."/>
            <person name="Vidigal T.H.D.A."/>
            <person name="Brescovit A.D."/>
            <person name="Santos A.J."/>
        </authorList>
    </citation>
    <scope>NUCLEOTIDE SEQUENCE</scope>
    <source>
        <tissue evidence="2">Shoot tissue taken approximately 20 cm above the soil surface</tissue>
    </source>
</reference>
<feature type="compositionally biased region" description="Basic and acidic residues" evidence="1">
    <location>
        <begin position="22"/>
        <end position="32"/>
    </location>
</feature>
<protein>
    <submittedName>
        <fullName evidence="2">Uncharacterized protein</fullName>
    </submittedName>
</protein>
<feature type="region of interest" description="Disordered" evidence="1">
    <location>
        <begin position="1"/>
        <end position="32"/>
    </location>
</feature>
<reference evidence="2" key="2">
    <citation type="journal article" date="2015" name="Data Brief">
        <title>Shoot transcriptome of the giant reed, Arundo donax.</title>
        <authorList>
            <person name="Barrero R.A."/>
            <person name="Guerrero F.D."/>
            <person name="Moolhuijzen P."/>
            <person name="Goolsby J.A."/>
            <person name="Tidwell J."/>
            <person name="Bellgard S.E."/>
            <person name="Bellgard M.I."/>
        </authorList>
    </citation>
    <scope>NUCLEOTIDE SEQUENCE</scope>
    <source>
        <tissue evidence="2">Shoot tissue taken approximately 20 cm above the soil surface</tissue>
    </source>
</reference>
<organism evidence="2">
    <name type="scientific">Arundo donax</name>
    <name type="common">Giant reed</name>
    <name type="synonym">Donax arundinaceus</name>
    <dbReference type="NCBI Taxonomy" id="35708"/>
    <lineage>
        <taxon>Eukaryota</taxon>
        <taxon>Viridiplantae</taxon>
        <taxon>Streptophyta</taxon>
        <taxon>Embryophyta</taxon>
        <taxon>Tracheophyta</taxon>
        <taxon>Spermatophyta</taxon>
        <taxon>Magnoliopsida</taxon>
        <taxon>Liliopsida</taxon>
        <taxon>Poales</taxon>
        <taxon>Poaceae</taxon>
        <taxon>PACMAD clade</taxon>
        <taxon>Arundinoideae</taxon>
        <taxon>Arundineae</taxon>
        <taxon>Arundo</taxon>
    </lineage>
</organism>
<dbReference type="AlphaFoldDB" id="A0A0A8ZHE9"/>
<dbReference type="EMBL" id="GBRH01261765">
    <property type="protein sequence ID" value="JAD36130.1"/>
    <property type="molecule type" value="Transcribed_RNA"/>
</dbReference>
<evidence type="ECO:0000256" key="1">
    <source>
        <dbReference type="SAM" id="MobiDB-lite"/>
    </source>
</evidence>
<sequence length="32" mass="3558">MEQQERRPEEGQWVATAAQGEAAKDENREGVG</sequence>
<proteinExistence type="predicted"/>